<protein>
    <submittedName>
        <fullName evidence="1">Uncharacterized protein</fullName>
    </submittedName>
</protein>
<sequence length="64" mass="7720">MNPMMRFRGEPVEVRMRDGRTFRGMMDGDPPPGGFFIRDGFRRRFFSFFAVAFVFSFRRGRRIF</sequence>
<proteinExistence type="predicted"/>
<evidence type="ECO:0000313" key="2">
    <source>
        <dbReference type="Proteomes" id="UP000051888"/>
    </source>
</evidence>
<organism evidence="1 2">
    <name type="scientific">Heyndrickxia shackletonii</name>
    <dbReference type="NCBI Taxonomy" id="157838"/>
    <lineage>
        <taxon>Bacteria</taxon>
        <taxon>Bacillati</taxon>
        <taxon>Bacillota</taxon>
        <taxon>Bacilli</taxon>
        <taxon>Bacillales</taxon>
        <taxon>Bacillaceae</taxon>
        <taxon>Heyndrickxia</taxon>
    </lineage>
</organism>
<reference evidence="1 2" key="1">
    <citation type="submission" date="2015-09" db="EMBL/GenBank/DDBJ databases">
        <title>Genome sequencing project for genomic taxonomy and phylogenomics of Bacillus-like bacteria.</title>
        <authorList>
            <person name="Liu B."/>
            <person name="Wang J."/>
            <person name="Zhu Y."/>
            <person name="Liu G."/>
            <person name="Chen Q."/>
            <person name="Chen Z."/>
            <person name="Lan J."/>
            <person name="Che J."/>
            <person name="Ge C."/>
            <person name="Shi H."/>
            <person name="Pan Z."/>
            <person name="Liu X."/>
        </authorList>
    </citation>
    <scope>NUCLEOTIDE SEQUENCE [LARGE SCALE GENOMIC DNA]</scope>
    <source>
        <strain evidence="1 2">LMG 18435</strain>
    </source>
</reference>
<dbReference type="Proteomes" id="UP000051888">
    <property type="component" value="Unassembled WGS sequence"/>
</dbReference>
<gene>
    <name evidence="1" type="ORF">AN964_14260</name>
</gene>
<dbReference type="AlphaFoldDB" id="A0A0Q3TKL8"/>
<keyword evidence="2" id="KW-1185">Reference proteome</keyword>
<comment type="caution">
    <text evidence="1">The sequence shown here is derived from an EMBL/GenBank/DDBJ whole genome shotgun (WGS) entry which is preliminary data.</text>
</comment>
<dbReference type="PATRIC" id="fig|157838.3.peg.3173"/>
<name>A0A0Q3TKL8_9BACI</name>
<evidence type="ECO:0000313" key="1">
    <source>
        <dbReference type="EMBL" id="KQL54542.1"/>
    </source>
</evidence>
<accession>A0A0Q3TKL8</accession>
<dbReference type="EMBL" id="LJJC01000004">
    <property type="protein sequence ID" value="KQL54542.1"/>
    <property type="molecule type" value="Genomic_DNA"/>
</dbReference>